<accession>A0A1R2C2H8</accession>
<reference evidence="7 8" key="1">
    <citation type="submission" date="2016-11" db="EMBL/GenBank/DDBJ databases">
        <title>The macronuclear genome of Stentor coeruleus: a giant cell with tiny introns.</title>
        <authorList>
            <person name="Slabodnick M."/>
            <person name="Ruby J.G."/>
            <person name="Reiff S.B."/>
            <person name="Swart E.C."/>
            <person name="Gosai S."/>
            <person name="Prabakaran S."/>
            <person name="Witkowska E."/>
            <person name="Larue G.E."/>
            <person name="Fisher S."/>
            <person name="Freeman R.M."/>
            <person name="Gunawardena J."/>
            <person name="Chu W."/>
            <person name="Stover N.A."/>
            <person name="Gregory B.D."/>
            <person name="Nowacki M."/>
            <person name="Derisi J."/>
            <person name="Roy S.W."/>
            <person name="Marshall W.F."/>
            <person name="Sood P."/>
        </authorList>
    </citation>
    <scope>NUCLEOTIDE SEQUENCE [LARGE SCALE GENOMIC DNA]</scope>
    <source>
        <strain evidence="7">WM001</strain>
    </source>
</reference>
<feature type="domain" description="Cullin family profile" evidence="6">
    <location>
        <begin position="376"/>
        <end position="598"/>
    </location>
</feature>
<proteinExistence type="inferred from homology"/>
<dbReference type="SMART" id="SM00182">
    <property type="entry name" value="CULLIN"/>
    <property type="match status" value="1"/>
</dbReference>
<dbReference type="FunFam" id="1.20.1310.10:FF:000002">
    <property type="entry name" value="cullin-3 isoform X1"/>
    <property type="match status" value="1"/>
</dbReference>
<dbReference type="Gene3D" id="1.20.1310.10">
    <property type="entry name" value="Cullin Repeats"/>
    <property type="match status" value="4"/>
</dbReference>
<dbReference type="Gene3D" id="1.10.10.10">
    <property type="entry name" value="Winged helix-like DNA-binding domain superfamily/Winged helix DNA-binding domain"/>
    <property type="match status" value="1"/>
</dbReference>
<dbReference type="InterPro" id="IPR036388">
    <property type="entry name" value="WH-like_DNA-bd_sf"/>
</dbReference>
<sequence length="727" mass="85503">MSKRVSGIPFVKIAMPVPREQAEETWKSLDHSIGLIFDFQASKLSFEELYRKAYDLIIHKYGDLLYNGLTDSFHRQCSIILKKLRSEVSGNLFEVLLQSWTNFKMFINMIKDILMYMDRNYVSSKNLLPAYELGLSIFKSDIILDADISIKIRIWILENIKNDRNMQMISTEKCLIKNIINMLAELNPREKNIYISIFENPFIEESRNFFTQEAQEWIASDSCPEYLKKVERRLKEEQERVEQLMDPRTENLILKIVDECFIKAHARTLVSMEGSGCSRMIDNLQLDDLKRMYWLFSRVPECRKEISFHLSSSIEAEGSKIISLVDYKKNYKQLMDDLLKIREKYDLIVTKSFEKDPIMQTCMNLSFEKCINKNAKTALALTLYIDNLLTKGIKSMNENQIETIFDHAILIFRYISDKDIFEAYYKQNLSKRLLGSSSLSDDAERLMIRKLKIECGSHYTSKIEGMLIDMRLSKDSLKDFINPNDIIDFKVLTAAFWPQAQVQPIILPVEFSTKIERFRRLYLNKYSGRTLIWTTNLGNAEIKSYLGDNREKHDLVVSTYQMIVLLMYNDKTAYRYEEIYESLNIDDKEFEFHVLGLVKCGILVKKNNEKKLENDTVLMLNADFKYKMYKIKVPILQKKENTDDVCENEIPEIVEDDRKHMIEAIIVKIMKSRRVIGHQQLISEVSKMISWKFVASNKQIKGRIENLIEREFLQRDPKDSNVYLYIV</sequence>
<dbReference type="InterPro" id="IPR016159">
    <property type="entry name" value="Cullin_repeat-like_dom_sf"/>
</dbReference>
<evidence type="ECO:0000256" key="3">
    <source>
        <dbReference type="ARBA" id="ARBA00022843"/>
    </source>
</evidence>
<comment type="similarity">
    <text evidence="1 4 5">Belongs to the cullin family.</text>
</comment>
<evidence type="ECO:0000256" key="5">
    <source>
        <dbReference type="RuleBase" id="RU003829"/>
    </source>
</evidence>
<keyword evidence="3" id="KW-0832">Ubl conjugation</keyword>
<protein>
    <recommendedName>
        <fullName evidence="6">Cullin family profile domain-containing protein</fullName>
    </recommendedName>
</protein>
<dbReference type="InterPro" id="IPR036317">
    <property type="entry name" value="Cullin_homology_sf"/>
</dbReference>
<dbReference type="SUPFAM" id="SSF46785">
    <property type="entry name" value="Winged helix' DNA-binding domain"/>
    <property type="match status" value="1"/>
</dbReference>
<dbReference type="SUPFAM" id="SSF75632">
    <property type="entry name" value="Cullin homology domain"/>
    <property type="match status" value="1"/>
</dbReference>
<dbReference type="SUPFAM" id="SSF74788">
    <property type="entry name" value="Cullin repeat-like"/>
    <property type="match status" value="1"/>
</dbReference>
<dbReference type="FunFam" id="1.20.1310.10:FF:000001">
    <property type="entry name" value="Cullin 3"/>
    <property type="match status" value="1"/>
</dbReference>
<evidence type="ECO:0000259" key="6">
    <source>
        <dbReference type="PROSITE" id="PS50069"/>
    </source>
</evidence>
<dbReference type="PROSITE" id="PS50069">
    <property type="entry name" value="CULLIN_2"/>
    <property type="match status" value="1"/>
</dbReference>
<dbReference type="GO" id="GO:0031625">
    <property type="term" value="F:ubiquitin protein ligase binding"/>
    <property type="evidence" value="ECO:0007669"/>
    <property type="project" value="InterPro"/>
</dbReference>
<dbReference type="InterPro" id="IPR045093">
    <property type="entry name" value="Cullin"/>
</dbReference>
<evidence type="ECO:0000256" key="4">
    <source>
        <dbReference type="PROSITE-ProRule" id="PRU00330"/>
    </source>
</evidence>
<evidence type="ECO:0000256" key="1">
    <source>
        <dbReference type="ARBA" id="ARBA00006019"/>
    </source>
</evidence>
<dbReference type="FunFam" id="1.10.10.10:FF:000014">
    <property type="entry name" value="Cullin 1"/>
    <property type="match status" value="1"/>
</dbReference>
<name>A0A1R2C2H8_9CILI</name>
<dbReference type="EMBL" id="MPUH01000312">
    <property type="protein sequence ID" value="OMJ83197.1"/>
    <property type="molecule type" value="Genomic_DNA"/>
</dbReference>
<keyword evidence="8" id="KW-1185">Reference proteome</keyword>
<dbReference type="InterPro" id="IPR016158">
    <property type="entry name" value="Cullin_homology"/>
</dbReference>
<dbReference type="Pfam" id="PF10557">
    <property type="entry name" value="Cullin_Nedd8"/>
    <property type="match status" value="1"/>
</dbReference>
<dbReference type="InterPro" id="IPR036390">
    <property type="entry name" value="WH_DNA-bd_sf"/>
</dbReference>
<dbReference type="SMART" id="SM00884">
    <property type="entry name" value="Cullin_Nedd8"/>
    <property type="match status" value="1"/>
</dbReference>
<dbReference type="Proteomes" id="UP000187209">
    <property type="component" value="Unassembled WGS sequence"/>
</dbReference>
<evidence type="ECO:0000256" key="2">
    <source>
        <dbReference type="ARBA" id="ARBA00022499"/>
    </source>
</evidence>
<dbReference type="InterPro" id="IPR019559">
    <property type="entry name" value="Cullin_neddylation_domain"/>
</dbReference>
<dbReference type="Pfam" id="PF00888">
    <property type="entry name" value="Cullin"/>
    <property type="match status" value="1"/>
</dbReference>
<keyword evidence="2" id="KW-1017">Isopeptide bond</keyword>
<dbReference type="Pfam" id="PF26557">
    <property type="entry name" value="Cullin_AB"/>
    <property type="match status" value="1"/>
</dbReference>
<organism evidence="7 8">
    <name type="scientific">Stentor coeruleus</name>
    <dbReference type="NCBI Taxonomy" id="5963"/>
    <lineage>
        <taxon>Eukaryota</taxon>
        <taxon>Sar</taxon>
        <taxon>Alveolata</taxon>
        <taxon>Ciliophora</taxon>
        <taxon>Postciliodesmatophora</taxon>
        <taxon>Heterotrichea</taxon>
        <taxon>Heterotrichida</taxon>
        <taxon>Stentoridae</taxon>
        <taxon>Stentor</taxon>
    </lineage>
</organism>
<dbReference type="OrthoDB" id="27073at2759"/>
<dbReference type="PANTHER" id="PTHR11932">
    <property type="entry name" value="CULLIN"/>
    <property type="match status" value="1"/>
</dbReference>
<dbReference type="Gene3D" id="3.30.230.130">
    <property type="entry name" value="Cullin, Chain C, Domain 2"/>
    <property type="match status" value="1"/>
</dbReference>
<dbReference type="GO" id="GO:0006511">
    <property type="term" value="P:ubiquitin-dependent protein catabolic process"/>
    <property type="evidence" value="ECO:0007669"/>
    <property type="project" value="InterPro"/>
</dbReference>
<evidence type="ECO:0000313" key="8">
    <source>
        <dbReference type="Proteomes" id="UP000187209"/>
    </source>
</evidence>
<gene>
    <name evidence="7" type="ORF">SteCoe_15910</name>
</gene>
<dbReference type="AlphaFoldDB" id="A0A1R2C2H8"/>
<dbReference type="InterPro" id="IPR059120">
    <property type="entry name" value="Cullin-like_AB"/>
</dbReference>
<evidence type="ECO:0000313" key="7">
    <source>
        <dbReference type="EMBL" id="OMJ83197.1"/>
    </source>
</evidence>
<comment type="caution">
    <text evidence="7">The sequence shown here is derived from an EMBL/GenBank/DDBJ whole genome shotgun (WGS) entry which is preliminary data.</text>
</comment>
<dbReference type="InterPro" id="IPR001373">
    <property type="entry name" value="Cullin_N"/>
</dbReference>